<dbReference type="Pfam" id="PF00172">
    <property type="entry name" value="Zn_clus"/>
    <property type="match status" value="1"/>
</dbReference>
<dbReference type="SMART" id="SM00066">
    <property type="entry name" value="GAL4"/>
    <property type="match status" value="1"/>
</dbReference>
<sequence length="452" mass="51340">MVGIGGRSRGCKTCRRARVKCDESRPVCYRCLRLKIKCDGFNPFPVFIDGLSLVEIQSVDQEPKPADENAIRTLPPRNLHINQDDIFMVHLQQSLFATFEKDLESNGSDVSPWLKMILQPNNQNRTPELAVRACAAAHYGKLHLYRPASERGTKLYTRILRHLQRDLFDHNRVLDTTTLSTTIFMALSSSEDLTDTRAALIESYSSQPDVLFKQCFLEEHAWKTVPWAIDPDPKTIMNCLLDLFCDVPGILQDIHHAQIKCFSAGDWPTTSVILEHRIKALIEELYNWRTKWEERFAFTYFNTGLDTLKKWNVAQIDTYPFPTAVLFTDPERVTEICLYNAVLMILYRVCSKLPRSNLQAPPANAMPNWSCPSILLAPGQGSMQDIVGEFCRMVYYQLLSYPGHSGAIQLIFPLQVAYRNASPGSDEAQWLASMISHVADGHGFEAVRYSDG</sequence>
<keyword evidence="1" id="KW-0539">Nucleus</keyword>
<feature type="domain" description="Zn(2)-C6 fungal-type" evidence="2">
    <location>
        <begin position="10"/>
        <end position="38"/>
    </location>
</feature>
<evidence type="ECO:0000256" key="1">
    <source>
        <dbReference type="ARBA" id="ARBA00023242"/>
    </source>
</evidence>
<dbReference type="PANTHER" id="PTHR38111:SF9">
    <property type="entry name" value="ZN(2)-C6 FUNGAL-TYPE DOMAIN-CONTAINING PROTEIN"/>
    <property type="match status" value="1"/>
</dbReference>
<dbReference type="Proteomes" id="UP001338125">
    <property type="component" value="Unassembled WGS sequence"/>
</dbReference>
<evidence type="ECO:0000313" key="4">
    <source>
        <dbReference type="Proteomes" id="UP001338125"/>
    </source>
</evidence>
<dbReference type="InterPro" id="IPR036864">
    <property type="entry name" value="Zn2-C6_fun-type_DNA-bd_sf"/>
</dbReference>
<dbReference type="PROSITE" id="PS50048">
    <property type="entry name" value="ZN2_CY6_FUNGAL_2"/>
    <property type="match status" value="1"/>
</dbReference>
<evidence type="ECO:0000259" key="2">
    <source>
        <dbReference type="PROSITE" id="PS50048"/>
    </source>
</evidence>
<dbReference type="SUPFAM" id="SSF57701">
    <property type="entry name" value="Zn2/Cys6 DNA-binding domain"/>
    <property type="match status" value="1"/>
</dbReference>
<protein>
    <recommendedName>
        <fullName evidence="2">Zn(2)-C6 fungal-type domain-containing protein</fullName>
    </recommendedName>
</protein>
<keyword evidence="4" id="KW-1185">Reference proteome</keyword>
<accession>A0ABR0SWY6</accession>
<dbReference type="InterPro" id="IPR001138">
    <property type="entry name" value="Zn2Cys6_DnaBD"/>
</dbReference>
<dbReference type="EMBL" id="JAVFKD010000003">
    <property type="protein sequence ID" value="KAK5996300.1"/>
    <property type="molecule type" value="Genomic_DNA"/>
</dbReference>
<comment type="caution">
    <text evidence="3">The sequence shown here is derived from an EMBL/GenBank/DDBJ whole genome shotgun (WGS) entry which is preliminary data.</text>
</comment>
<dbReference type="CDD" id="cd00067">
    <property type="entry name" value="GAL4"/>
    <property type="match status" value="1"/>
</dbReference>
<proteinExistence type="predicted"/>
<dbReference type="Gene3D" id="4.10.240.10">
    <property type="entry name" value="Zn(2)-C6 fungal-type DNA-binding domain"/>
    <property type="match status" value="1"/>
</dbReference>
<dbReference type="PROSITE" id="PS00463">
    <property type="entry name" value="ZN2_CY6_FUNGAL_1"/>
    <property type="match status" value="1"/>
</dbReference>
<dbReference type="PANTHER" id="PTHR38111">
    <property type="entry name" value="ZN(2)-C6 FUNGAL-TYPE DOMAIN-CONTAINING PROTEIN-RELATED"/>
    <property type="match status" value="1"/>
</dbReference>
<name>A0ABR0SWY6_9HYPO</name>
<organism evidence="3 4">
    <name type="scientific">Cladobotryum mycophilum</name>
    <dbReference type="NCBI Taxonomy" id="491253"/>
    <lineage>
        <taxon>Eukaryota</taxon>
        <taxon>Fungi</taxon>
        <taxon>Dikarya</taxon>
        <taxon>Ascomycota</taxon>
        <taxon>Pezizomycotina</taxon>
        <taxon>Sordariomycetes</taxon>
        <taxon>Hypocreomycetidae</taxon>
        <taxon>Hypocreales</taxon>
        <taxon>Hypocreaceae</taxon>
        <taxon>Cladobotryum</taxon>
    </lineage>
</organism>
<dbReference type="InterPro" id="IPR053178">
    <property type="entry name" value="Osmoadaptation_assoc"/>
</dbReference>
<reference evidence="3 4" key="1">
    <citation type="submission" date="2024-01" db="EMBL/GenBank/DDBJ databases">
        <title>Complete genome of Cladobotryum mycophilum ATHUM6906.</title>
        <authorList>
            <person name="Christinaki A.C."/>
            <person name="Myridakis A.I."/>
            <person name="Kouvelis V.N."/>
        </authorList>
    </citation>
    <scope>NUCLEOTIDE SEQUENCE [LARGE SCALE GENOMIC DNA]</scope>
    <source>
        <strain evidence="3 4">ATHUM6906</strain>
    </source>
</reference>
<gene>
    <name evidence="3" type="ORF">PT974_03055</name>
</gene>
<evidence type="ECO:0000313" key="3">
    <source>
        <dbReference type="EMBL" id="KAK5996300.1"/>
    </source>
</evidence>